<dbReference type="GeneID" id="113500830"/>
<dbReference type="InterPro" id="IPR024571">
    <property type="entry name" value="ERAP1-like_C_dom"/>
</dbReference>
<reference evidence="3" key="1">
    <citation type="submission" date="2025-08" db="UniProtKB">
        <authorList>
            <consortium name="RefSeq"/>
        </authorList>
    </citation>
    <scope>IDENTIFICATION</scope>
</reference>
<feature type="domain" description="ERAP1-like C-terminal" evidence="1">
    <location>
        <begin position="3"/>
        <end position="203"/>
    </location>
</feature>
<name>A0A7E5WBH0_TRINI</name>
<evidence type="ECO:0000259" key="1">
    <source>
        <dbReference type="Pfam" id="PF11838"/>
    </source>
</evidence>
<proteinExistence type="predicted"/>
<dbReference type="RefSeq" id="XP_026737526.1">
    <property type="nucleotide sequence ID" value="XM_026881725.1"/>
</dbReference>
<dbReference type="Gene3D" id="1.25.50.20">
    <property type="match status" value="1"/>
</dbReference>
<sequence length="223" mass="24585">MVRRTIGAVENELGFSPKLSLSEPVMDSLTRGLVMEHACKANYQPCIAAAVDMFYDSDNNVNTAIPHDIRPGGVLYYGQRSRSRSNRCARKTSGNRHQSIRASCYIGISCLLADGDYVNRLLEETIAANSPYLTEERVKIFIAVAESSYENARIALEFISRRTNEIRNMYGGAAKLEEVIFVLADNMANADLSTDFRVWIQSQNNNLDGSAGRGGPRAAAGEH</sequence>
<evidence type="ECO:0000313" key="3">
    <source>
        <dbReference type="RefSeq" id="XP_026737526.1"/>
    </source>
</evidence>
<dbReference type="InParanoid" id="A0A7E5WBH0"/>
<dbReference type="Proteomes" id="UP000322000">
    <property type="component" value="Chromosome 14"/>
</dbReference>
<protein>
    <submittedName>
        <fullName evidence="3">Uncharacterized protein LOC113500830</fullName>
    </submittedName>
</protein>
<gene>
    <name evidence="3" type="primary">LOC113500830</name>
</gene>
<organism evidence="2 3">
    <name type="scientific">Trichoplusia ni</name>
    <name type="common">Cabbage looper</name>
    <dbReference type="NCBI Taxonomy" id="7111"/>
    <lineage>
        <taxon>Eukaryota</taxon>
        <taxon>Metazoa</taxon>
        <taxon>Ecdysozoa</taxon>
        <taxon>Arthropoda</taxon>
        <taxon>Hexapoda</taxon>
        <taxon>Insecta</taxon>
        <taxon>Pterygota</taxon>
        <taxon>Neoptera</taxon>
        <taxon>Endopterygota</taxon>
        <taxon>Lepidoptera</taxon>
        <taxon>Glossata</taxon>
        <taxon>Ditrysia</taxon>
        <taxon>Noctuoidea</taxon>
        <taxon>Noctuidae</taxon>
        <taxon>Plusiinae</taxon>
        <taxon>Trichoplusia</taxon>
    </lineage>
</organism>
<keyword evidence="2" id="KW-1185">Reference proteome</keyword>
<evidence type="ECO:0000313" key="2">
    <source>
        <dbReference type="Proteomes" id="UP000322000"/>
    </source>
</evidence>
<dbReference type="KEGG" id="tnl:113500830"/>
<dbReference type="OrthoDB" id="5852408at2759"/>
<accession>A0A7E5WBH0</accession>
<dbReference type="Pfam" id="PF11838">
    <property type="entry name" value="ERAP1_C"/>
    <property type="match status" value="1"/>
</dbReference>
<dbReference type="AlphaFoldDB" id="A0A7E5WBH0"/>